<feature type="transmembrane region" description="Helical" evidence="1">
    <location>
        <begin position="51"/>
        <end position="70"/>
    </location>
</feature>
<reference evidence="2 3" key="1">
    <citation type="submission" date="2024-09" db="EMBL/GenBank/DDBJ databases">
        <authorList>
            <person name="Sun Q."/>
            <person name="Mori K."/>
        </authorList>
    </citation>
    <scope>NUCLEOTIDE SEQUENCE [LARGE SCALE GENOMIC DNA]</scope>
    <source>
        <strain evidence="2 3">JCM 13519</strain>
    </source>
</reference>
<keyword evidence="3" id="KW-1185">Reference proteome</keyword>
<keyword evidence="1" id="KW-1133">Transmembrane helix</keyword>
<sequence>MIIDYWTRFGSSPLWVGISFAITMAMFTYLTAKIDWRMSVEGSHREYMASTIMKTLCLPLFGAFVFDVALDVFTQQWLGVLIDGYLAYTMHRDWQHIKDNDDWWKGRGTKLKKKLRSMFTSSSPATAGAGA</sequence>
<proteinExistence type="predicted"/>
<dbReference type="RefSeq" id="WP_345043156.1">
    <property type="nucleotide sequence ID" value="NZ_BAABED010000001.1"/>
</dbReference>
<dbReference type="EMBL" id="JBHMBH010000019">
    <property type="protein sequence ID" value="MFB9714076.1"/>
    <property type="molecule type" value="Genomic_DNA"/>
</dbReference>
<comment type="caution">
    <text evidence="2">The sequence shown here is derived from an EMBL/GenBank/DDBJ whole genome shotgun (WGS) entry which is preliminary data.</text>
</comment>
<dbReference type="Proteomes" id="UP001589536">
    <property type="component" value="Unassembled WGS sequence"/>
</dbReference>
<evidence type="ECO:0000256" key="1">
    <source>
        <dbReference type="SAM" id="Phobius"/>
    </source>
</evidence>
<feature type="transmembrane region" description="Helical" evidence="1">
    <location>
        <begin position="12"/>
        <end position="30"/>
    </location>
</feature>
<gene>
    <name evidence="2" type="ORF">ACFFPI_07885</name>
</gene>
<keyword evidence="1" id="KW-0472">Membrane</keyword>
<organism evidence="2 3">
    <name type="scientific">Arthrobacter methylotrophus</name>
    <dbReference type="NCBI Taxonomy" id="121291"/>
    <lineage>
        <taxon>Bacteria</taxon>
        <taxon>Bacillati</taxon>
        <taxon>Actinomycetota</taxon>
        <taxon>Actinomycetes</taxon>
        <taxon>Micrococcales</taxon>
        <taxon>Micrococcaceae</taxon>
        <taxon>Arthrobacter</taxon>
    </lineage>
</organism>
<protein>
    <recommendedName>
        <fullName evidence="4">Holin</fullName>
    </recommendedName>
</protein>
<evidence type="ECO:0008006" key="4">
    <source>
        <dbReference type="Google" id="ProtNLM"/>
    </source>
</evidence>
<evidence type="ECO:0000313" key="3">
    <source>
        <dbReference type="Proteomes" id="UP001589536"/>
    </source>
</evidence>
<evidence type="ECO:0000313" key="2">
    <source>
        <dbReference type="EMBL" id="MFB9714076.1"/>
    </source>
</evidence>
<name>A0ABV5UNI3_9MICC</name>
<keyword evidence="1" id="KW-0812">Transmembrane</keyword>
<accession>A0ABV5UNI3</accession>